<dbReference type="InterPro" id="IPR036864">
    <property type="entry name" value="Zn2-C6_fun-type_DNA-bd_sf"/>
</dbReference>
<dbReference type="CDD" id="cd00067">
    <property type="entry name" value="GAL4"/>
    <property type="match status" value="1"/>
</dbReference>
<gene>
    <name evidence="9" type="ORF">MPDQ_000429</name>
</gene>
<evidence type="ECO:0000259" key="8">
    <source>
        <dbReference type="PROSITE" id="PS50048"/>
    </source>
</evidence>
<dbReference type="GO" id="GO:0006351">
    <property type="term" value="P:DNA-templated transcription"/>
    <property type="evidence" value="ECO:0007669"/>
    <property type="project" value="InterPro"/>
</dbReference>
<dbReference type="Gene3D" id="4.10.240.10">
    <property type="entry name" value="Zn(2)-C6 fungal-type DNA-binding domain"/>
    <property type="match status" value="1"/>
</dbReference>
<keyword evidence="2" id="KW-0862">Zinc</keyword>
<keyword evidence="6" id="KW-0539">Nucleus</keyword>
<dbReference type="GO" id="GO:0003677">
    <property type="term" value="F:DNA binding"/>
    <property type="evidence" value="ECO:0007669"/>
    <property type="project" value="UniProtKB-KW"/>
</dbReference>
<dbReference type="PROSITE" id="PS00463">
    <property type="entry name" value="ZN2_CY6_FUNGAL_1"/>
    <property type="match status" value="1"/>
</dbReference>
<evidence type="ECO:0000313" key="9">
    <source>
        <dbReference type="EMBL" id="TQB70461.1"/>
    </source>
</evidence>
<keyword evidence="1" id="KW-0479">Metal-binding</keyword>
<evidence type="ECO:0000256" key="7">
    <source>
        <dbReference type="SAM" id="MobiDB-lite"/>
    </source>
</evidence>
<dbReference type="SUPFAM" id="SSF57701">
    <property type="entry name" value="Zn2/Cys6 DNA-binding domain"/>
    <property type="match status" value="1"/>
</dbReference>
<dbReference type="CDD" id="cd12148">
    <property type="entry name" value="fungal_TF_MHR"/>
    <property type="match status" value="1"/>
</dbReference>
<evidence type="ECO:0000256" key="6">
    <source>
        <dbReference type="ARBA" id="ARBA00023242"/>
    </source>
</evidence>
<accession>A0A507QS03</accession>
<dbReference type="GO" id="GO:0000981">
    <property type="term" value="F:DNA-binding transcription factor activity, RNA polymerase II-specific"/>
    <property type="evidence" value="ECO:0007669"/>
    <property type="project" value="InterPro"/>
</dbReference>
<name>A0A507QS03_MONPU</name>
<feature type="compositionally biased region" description="Low complexity" evidence="7">
    <location>
        <begin position="58"/>
        <end position="74"/>
    </location>
</feature>
<keyword evidence="5" id="KW-0804">Transcription</keyword>
<reference evidence="9 10" key="1">
    <citation type="submission" date="2019-06" db="EMBL/GenBank/DDBJ databases">
        <title>Wine fermentation using esterase from Monascus purpureus.</title>
        <authorList>
            <person name="Geng C."/>
            <person name="Zhang Y."/>
        </authorList>
    </citation>
    <scope>NUCLEOTIDE SEQUENCE [LARGE SCALE GENOMIC DNA]</scope>
    <source>
        <strain evidence="9">HQ1</strain>
    </source>
</reference>
<keyword evidence="10" id="KW-1185">Reference proteome</keyword>
<dbReference type="GO" id="GO:0008270">
    <property type="term" value="F:zinc ion binding"/>
    <property type="evidence" value="ECO:0007669"/>
    <property type="project" value="InterPro"/>
</dbReference>
<dbReference type="InterPro" id="IPR052478">
    <property type="entry name" value="Metabolite_Synth_Reg"/>
</dbReference>
<dbReference type="PROSITE" id="PS50048">
    <property type="entry name" value="ZN2_CY6_FUNGAL_2"/>
    <property type="match status" value="1"/>
</dbReference>
<dbReference type="EMBL" id="VIFY01000107">
    <property type="protein sequence ID" value="TQB70461.1"/>
    <property type="molecule type" value="Genomic_DNA"/>
</dbReference>
<evidence type="ECO:0000313" key="10">
    <source>
        <dbReference type="Proteomes" id="UP000319663"/>
    </source>
</evidence>
<dbReference type="OrthoDB" id="9986881at2759"/>
<dbReference type="InterPro" id="IPR001138">
    <property type="entry name" value="Zn2Cys6_DnaBD"/>
</dbReference>
<evidence type="ECO:0000256" key="3">
    <source>
        <dbReference type="ARBA" id="ARBA00023015"/>
    </source>
</evidence>
<dbReference type="PANTHER" id="PTHR31779">
    <property type="entry name" value="2-NITROPROPANE DIOXYGENASE FAMILY, PUTATIVE (AFU_ORTHOLOGUE AFUA_2G17430)-RELATED"/>
    <property type="match status" value="1"/>
</dbReference>
<evidence type="ECO:0000256" key="2">
    <source>
        <dbReference type="ARBA" id="ARBA00022833"/>
    </source>
</evidence>
<dbReference type="Proteomes" id="UP000319663">
    <property type="component" value="Unassembled WGS sequence"/>
</dbReference>
<proteinExistence type="predicted"/>
<comment type="caution">
    <text evidence="9">The sequence shown here is derived from an EMBL/GenBank/DDBJ whole genome shotgun (WGS) entry which is preliminary data.</text>
</comment>
<feature type="domain" description="Zn(2)-C6 fungal-type" evidence="8">
    <location>
        <begin position="12"/>
        <end position="41"/>
    </location>
</feature>
<dbReference type="AlphaFoldDB" id="A0A507QS03"/>
<feature type="region of interest" description="Disordered" evidence="7">
    <location>
        <begin position="46"/>
        <end position="77"/>
    </location>
</feature>
<evidence type="ECO:0000256" key="4">
    <source>
        <dbReference type="ARBA" id="ARBA00023125"/>
    </source>
</evidence>
<keyword evidence="3" id="KW-0805">Transcription regulation</keyword>
<organism evidence="9 10">
    <name type="scientific">Monascus purpureus</name>
    <name type="common">Red mold</name>
    <name type="synonym">Monascus anka</name>
    <dbReference type="NCBI Taxonomy" id="5098"/>
    <lineage>
        <taxon>Eukaryota</taxon>
        <taxon>Fungi</taxon>
        <taxon>Dikarya</taxon>
        <taxon>Ascomycota</taxon>
        <taxon>Pezizomycotina</taxon>
        <taxon>Eurotiomycetes</taxon>
        <taxon>Eurotiomycetidae</taxon>
        <taxon>Eurotiales</taxon>
        <taxon>Aspergillaceae</taxon>
        <taxon>Monascus</taxon>
    </lineage>
</organism>
<evidence type="ECO:0000256" key="1">
    <source>
        <dbReference type="ARBA" id="ARBA00022723"/>
    </source>
</evidence>
<sequence length="545" mass="60731">MNAVKRKRSRVACKPCRERKRKCDGGNPCITCTEWGYDCSYETQPRRKLDKRRPSRIEPSPEAAPTQETAPPDTHGLTRRLEANSGAAFVRRIGLRVDPTKAPRMNLFGWNIGARPLSSGARGSPLPITEITFLDHMKLLATTYFQKVDPCYGFLDQHAFFERLEQRWQSPLSSDRLYDSVLAGVAALGCLFSQRNITITELHFVESARSILDTHVLSGAPPLALVTGWVLRVAYLRMTASPHSTWIASSTLMHFVEAAGFHLSSSNPVLPFITHCDPEIAKRIFGVAQHLNMWTSFDLGLSRVVLQKQEPLSLPSPRPGECMNELLSLLPISASLDPGKPIDNLDIESKLSTVLDRTHTQPPSVMAQCNLVLCMLRRLHTQNFDISHALAERVLALLKKALACAHSMVADCSPWQHIANVPFQIICVLLVMDTRPSLAMLSEAVQTLELVASTYDTETMREACKAAHLLIMLHQQRRRDDLAIFSGILDTYSRHESGQAETLPSLSSPSAEEYSWLGALVADLPGLQKVDFDQFLNTDIMSHSF</sequence>
<dbReference type="Pfam" id="PF04082">
    <property type="entry name" value="Fungal_trans"/>
    <property type="match status" value="1"/>
</dbReference>
<keyword evidence="4" id="KW-0238">DNA-binding</keyword>
<dbReference type="Pfam" id="PF00172">
    <property type="entry name" value="Zn_clus"/>
    <property type="match status" value="1"/>
</dbReference>
<dbReference type="PANTHER" id="PTHR31779:SF5">
    <property type="entry name" value="ZN(II)2CYS6 TRANSCRIPTION FACTOR (EUROFUNG)"/>
    <property type="match status" value="1"/>
</dbReference>
<dbReference type="SMART" id="SM00066">
    <property type="entry name" value="GAL4"/>
    <property type="match status" value="1"/>
</dbReference>
<evidence type="ECO:0000256" key="5">
    <source>
        <dbReference type="ARBA" id="ARBA00023163"/>
    </source>
</evidence>
<dbReference type="InterPro" id="IPR007219">
    <property type="entry name" value="XnlR_reg_dom"/>
</dbReference>
<protein>
    <recommendedName>
        <fullName evidence="8">Zn(2)-C6 fungal-type domain-containing protein</fullName>
    </recommendedName>
</protein>
<dbReference type="GO" id="GO:0009410">
    <property type="term" value="P:response to xenobiotic stimulus"/>
    <property type="evidence" value="ECO:0007669"/>
    <property type="project" value="TreeGrafter"/>
</dbReference>